<protein>
    <submittedName>
        <fullName evidence="2">Type IV pilus assembly protein PilM</fullName>
    </submittedName>
</protein>
<dbReference type="PANTHER" id="PTHR32432">
    <property type="entry name" value="CELL DIVISION PROTEIN FTSA-RELATED"/>
    <property type="match status" value="1"/>
</dbReference>
<dbReference type="PANTHER" id="PTHR32432:SF3">
    <property type="entry name" value="ETHANOLAMINE UTILIZATION PROTEIN EUTJ"/>
    <property type="match status" value="1"/>
</dbReference>
<proteinExistence type="predicted"/>
<dbReference type="Gene3D" id="3.30.420.40">
    <property type="match status" value="2"/>
</dbReference>
<reference evidence="2 3" key="1">
    <citation type="submission" date="2019-04" db="EMBL/GenBank/DDBJ databases">
        <authorList>
            <person name="Jiang L."/>
        </authorList>
    </citation>
    <scope>NUCLEOTIDE SEQUENCE [LARGE SCALE GENOMIC DNA]</scope>
    <source>
        <strain evidence="2 3">YIM 131861</strain>
    </source>
</reference>
<comment type="caution">
    <text evidence="2">The sequence shown here is derived from an EMBL/GenBank/DDBJ whole genome shotgun (WGS) entry which is preliminary data.</text>
</comment>
<dbReference type="Pfam" id="PF11104">
    <property type="entry name" value="PilM_2"/>
    <property type="match status" value="1"/>
</dbReference>
<dbReference type="RefSeq" id="WP_136425397.1">
    <property type="nucleotide sequence ID" value="NZ_OZ241748.1"/>
</dbReference>
<dbReference type="InterPro" id="IPR005883">
    <property type="entry name" value="PilM"/>
</dbReference>
<name>A0A4S4FJC2_9MICO</name>
<accession>A0A4S4FJC2</accession>
<dbReference type="InterPro" id="IPR003494">
    <property type="entry name" value="SHS2_FtsA"/>
</dbReference>
<dbReference type="PIRSF" id="PIRSF019169">
    <property type="entry name" value="PilM"/>
    <property type="match status" value="1"/>
</dbReference>
<dbReference type="SMART" id="SM00842">
    <property type="entry name" value="FtsA"/>
    <property type="match status" value="1"/>
</dbReference>
<dbReference type="AlphaFoldDB" id="A0A4S4FJC2"/>
<dbReference type="InterPro" id="IPR043129">
    <property type="entry name" value="ATPase_NBD"/>
</dbReference>
<dbReference type="NCBIfam" id="TIGR01175">
    <property type="entry name" value="pilM"/>
    <property type="match status" value="1"/>
</dbReference>
<dbReference type="InterPro" id="IPR050696">
    <property type="entry name" value="FtsA/MreB"/>
</dbReference>
<feature type="domain" description="SHS2" evidence="1">
    <location>
        <begin position="5"/>
        <end position="174"/>
    </location>
</feature>
<evidence type="ECO:0000259" key="1">
    <source>
        <dbReference type="SMART" id="SM00842"/>
    </source>
</evidence>
<evidence type="ECO:0000313" key="3">
    <source>
        <dbReference type="Proteomes" id="UP000307380"/>
    </source>
</evidence>
<sequence length="346" mass="36540">MAKNLIGLDIGTAGIRAVEVSDAARAKPTLVRYQEMELPPGMVNRGEVVEPNSVANAIKRLWSSGGFSSKDVVLGVGNHRVLARDYSVARMSPRRIRESLPFQVQDMIPVPVSEALLDFYPHSESVGENGQPMVNGLLIAAVKEAVMTNIKAVQLAGLNPVGVELIPFALSRVHLRGEAAAGTTAVVDIGANTTTVVISTSGVPQFVRIIPTGSDDMTQTLKSRLDVDLNAAERAKRTLGLAPGGYQVSDEHAVTVIYEVANELLTSLRNTIMYFSNTRPNQPLKQLIITGGGSELAGFGKALSETLRVPVFAGDPFGSFTVARRAKGESGARASVALGLALGSAA</sequence>
<organism evidence="2 3">
    <name type="scientific">Orlajensenia flava</name>
    <dbReference type="NCBI Taxonomy" id="2565934"/>
    <lineage>
        <taxon>Bacteria</taxon>
        <taxon>Bacillati</taxon>
        <taxon>Actinomycetota</taxon>
        <taxon>Actinomycetes</taxon>
        <taxon>Micrococcales</taxon>
        <taxon>Microbacteriaceae</taxon>
        <taxon>Orlajensenia</taxon>
    </lineage>
</organism>
<dbReference type="Gene3D" id="3.30.1490.300">
    <property type="match status" value="1"/>
</dbReference>
<dbReference type="GO" id="GO:0051301">
    <property type="term" value="P:cell division"/>
    <property type="evidence" value="ECO:0007669"/>
    <property type="project" value="InterPro"/>
</dbReference>
<dbReference type="EMBL" id="SSSN01000014">
    <property type="protein sequence ID" value="THG30430.1"/>
    <property type="molecule type" value="Genomic_DNA"/>
</dbReference>
<dbReference type="CDD" id="cd24049">
    <property type="entry name" value="ASKHA_NBD_PilM"/>
    <property type="match status" value="1"/>
</dbReference>
<evidence type="ECO:0000313" key="2">
    <source>
        <dbReference type="EMBL" id="THG30430.1"/>
    </source>
</evidence>
<dbReference type="Proteomes" id="UP000307380">
    <property type="component" value="Unassembled WGS sequence"/>
</dbReference>
<dbReference type="OrthoDB" id="1926201at2"/>
<dbReference type="SUPFAM" id="SSF53067">
    <property type="entry name" value="Actin-like ATPase domain"/>
    <property type="match status" value="2"/>
</dbReference>
<gene>
    <name evidence="2" type="primary">pilM</name>
    <name evidence="2" type="ORF">E6C70_15480</name>
</gene>
<keyword evidence="3" id="KW-1185">Reference proteome</keyword>